<dbReference type="Gene3D" id="1.10.1420.10">
    <property type="match status" value="2"/>
</dbReference>
<dbReference type="InterPro" id="IPR007695">
    <property type="entry name" value="DNA_mismatch_repair_MutS-lik_N"/>
</dbReference>
<dbReference type="PIRSF" id="PIRSF037677">
    <property type="entry name" value="DNA_mis_repair_Msh6"/>
    <property type="match status" value="1"/>
</dbReference>
<reference evidence="10" key="1">
    <citation type="journal article" date="2019" name="MBio">
        <title>Virus Genomes from Deep Sea Sediments Expand the Ocean Megavirome and Support Independent Origins of Viral Gigantism.</title>
        <authorList>
            <person name="Backstrom D."/>
            <person name="Yutin N."/>
            <person name="Jorgensen S.L."/>
            <person name="Dharamshi J."/>
            <person name="Homa F."/>
            <person name="Zaremba-Niedwiedzka K."/>
            <person name="Spang A."/>
            <person name="Wolf Y.I."/>
            <person name="Koonin E.V."/>
            <person name="Ettema T.J."/>
        </authorList>
    </citation>
    <scope>NUCLEOTIDE SEQUENCE</scope>
</reference>
<evidence type="ECO:0000256" key="6">
    <source>
        <dbReference type="ARBA" id="ARBA00023204"/>
    </source>
</evidence>
<evidence type="ECO:0000259" key="9">
    <source>
        <dbReference type="SMART" id="SM00534"/>
    </source>
</evidence>
<evidence type="ECO:0000256" key="2">
    <source>
        <dbReference type="ARBA" id="ARBA00022741"/>
    </source>
</evidence>
<dbReference type="SMART" id="SM00534">
    <property type="entry name" value="MUTSac"/>
    <property type="match status" value="1"/>
</dbReference>
<dbReference type="SUPFAM" id="SSF53150">
    <property type="entry name" value="DNA repair protein MutS, domain II"/>
    <property type="match status" value="1"/>
</dbReference>
<comment type="similarity">
    <text evidence="1">Belongs to the DNA mismatch repair MutS family.</text>
</comment>
<dbReference type="GO" id="GO:0140664">
    <property type="term" value="F:ATP-dependent DNA damage sensor activity"/>
    <property type="evidence" value="ECO:0007669"/>
    <property type="project" value="InterPro"/>
</dbReference>
<evidence type="ECO:0000256" key="4">
    <source>
        <dbReference type="ARBA" id="ARBA00022840"/>
    </source>
</evidence>
<evidence type="ECO:0000256" key="5">
    <source>
        <dbReference type="ARBA" id="ARBA00023125"/>
    </source>
</evidence>
<dbReference type="SUPFAM" id="SSF48334">
    <property type="entry name" value="DNA repair protein MutS, domain III"/>
    <property type="match status" value="1"/>
</dbReference>
<keyword evidence="3" id="KW-0227">DNA damage</keyword>
<evidence type="ECO:0000256" key="7">
    <source>
        <dbReference type="SAM" id="Coils"/>
    </source>
</evidence>
<proteinExistence type="inferred from homology"/>
<keyword evidence="5" id="KW-0238">DNA-binding</keyword>
<keyword evidence="7" id="KW-0175">Coiled coil</keyword>
<gene>
    <name evidence="10" type="ORF">LCMAC102_02400</name>
</gene>
<dbReference type="EMBL" id="MK500334">
    <property type="protein sequence ID" value="QBK86445.1"/>
    <property type="molecule type" value="Genomic_DNA"/>
</dbReference>
<dbReference type="InterPro" id="IPR003615">
    <property type="entry name" value="HNH_nuc"/>
</dbReference>
<evidence type="ECO:0000256" key="3">
    <source>
        <dbReference type="ARBA" id="ARBA00022763"/>
    </source>
</evidence>
<evidence type="ECO:0000259" key="8">
    <source>
        <dbReference type="SMART" id="SM00533"/>
    </source>
</evidence>
<dbReference type="GO" id="GO:0006298">
    <property type="term" value="P:mismatch repair"/>
    <property type="evidence" value="ECO:0007669"/>
    <property type="project" value="InterPro"/>
</dbReference>
<dbReference type="SUPFAM" id="SSF55271">
    <property type="entry name" value="DNA repair protein MutS, domain I"/>
    <property type="match status" value="1"/>
</dbReference>
<sequence length="906" mass="104826">MPTAFKKPKITGEYFELYNKYAHKYKKIVLLYEVGSFYEIYGVDNEEECIGNVSQVCKDVGLFESRSTKKILKNSRTNPQQAGFPSGSLNDYIKKFIRFNYTIIVYSQHDENNKKVRRLDRIVSPGTYIEEVETTDSANIVSIYINQTEGSLDINIIILDLTVGTSYAHSIIDNPRDALDIATKIIYSASPKEILLCGNYQNELNLEDIIVHKLEKPTNILFQPSYQNEFLKKVFTNCGILTPVEFINMEQYPSLVIGFIILLQFAYEHDEHIIERISKPIIVENSNCLRLTYKSIAQLNITVAEDRGYKTLFDIVNFTHTSMGRRLLKNRLLSPITNEKILNQRYDEIESLKNRYEELKKYLNGISDLERLHRKLHLKKLQPAEFVTLDNSYSNVLLLLEGGETRVSPCQIQPRIIKSFKKYILFYQKYLDLDEIGKYNLNNITSSIFKQGLYPEIDELCNEQKTIWQDFHQYVKTLSQYIREENSIRIEHTTSEGYFLVTTRKRYDVLVSKTNESFEIKRQTSTVKMFNIRVRRWSELIISFKEKMITMNRLKFFELCEYITKKYCNTLKIISNYVAHIDVVNSTAELTNLYGYCRPKIESIGNYSYIEATNMRHPIVERVDCTSSFVPNDVCLGKDTNGMIVFGVNGIGKTVYAKAVCLCVIMAQAGLYVPCTSFWYYPFETLMTKISMTDNLYKNQSTFMCEMNDLRNILEKGNSRTLVLADELCSGTETNSAVSLVASSIAFLASKKTNFIFTTHLHQLTKLDIVTKLQNVKFYHFPMIIENDSINYERKIRSGSGSDLYGIEIAKQLQVGDSDFFKNAISVRRLLTDTPSAVLTPRQSRYNKDVFMHACEICCSTKNLHTHHIKHQSTANNNMIEGYHKNRKSNLRVLCGKCHKKEHLKN</sequence>
<dbReference type="Pfam" id="PF01624">
    <property type="entry name" value="MutS_I"/>
    <property type="match status" value="1"/>
</dbReference>
<dbReference type="InterPro" id="IPR036678">
    <property type="entry name" value="MutS_con_dom_sf"/>
</dbReference>
<dbReference type="InterPro" id="IPR036187">
    <property type="entry name" value="DNA_mismatch_repair_MutS_sf"/>
</dbReference>
<evidence type="ECO:0000256" key="1">
    <source>
        <dbReference type="ARBA" id="ARBA00006271"/>
    </source>
</evidence>
<dbReference type="SUPFAM" id="SSF52540">
    <property type="entry name" value="P-loop containing nucleoside triphosphate hydrolases"/>
    <property type="match status" value="1"/>
</dbReference>
<dbReference type="Pfam" id="PF05192">
    <property type="entry name" value="MutS_III"/>
    <property type="match status" value="1"/>
</dbReference>
<dbReference type="InterPro" id="IPR007696">
    <property type="entry name" value="DNA_mismatch_repair_MutS_core"/>
</dbReference>
<dbReference type="PANTHER" id="PTHR11361:SF34">
    <property type="entry name" value="DNA MISMATCH REPAIR PROTEIN MSH1, MITOCHONDRIAL"/>
    <property type="match status" value="1"/>
</dbReference>
<dbReference type="InterPro" id="IPR045076">
    <property type="entry name" value="MutS"/>
</dbReference>
<keyword evidence="2" id="KW-0547">Nucleotide-binding</keyword>
<feature type="domain" description="DNA mismatch repair proteins mutS family" evidence="9">
    <location>
        <begin position="640"/>
        <end position="829"/>
    </location>
</feature>
<dbReference type="InterPro" id="IPR016151">
    <property type="entry name" value="DNA_mismatch_repair_MutS_N"/>
</dbReference>
<keyword evidence="4" id="KW-0067">ATP-binding</keyword>
<name>A0A481YUJ5_9VIRU</name>
<dbReference type="Pfam" id="PF00488">
    <property type="entry name" value="MutS_V"/>
    <property type="match status" value="1"/>
</dbReference>
<feature type="coiled-coil region" evidence="7">
    <location>
        <begin position="339"/>
        <end position="369"/>
    </location>
</feature>
<dbReference type="CDD" id="cd00085">
    <property type="entry name" value="HNHc"/>
    <property type="match status" value="1"/>
</dbReference>
<dbReference type="GO" id="GO:0030983">
    <property type="term" value="F:mismatched DNA binding"/>
    <property type="evidence" value="ECO:0007669"/>
    <property type="project" value="InterPro"/>
</dbReference>
<dbReference type="SMART" id="SM00533">
    <property type="entry name" value="MUTSd"/>
    <property type="match status" value="1"/>
</dbReference>
<dbReference type="InterPro" id="IPR027417">
    <property type="entry name" value="P-loop_NTPase"/>
</dbReference>
<protein>
    <submittedName>
        <fullName evidence="10">DNA mismatch repair ATPase</fullName>
    </submittedName>
</protein>
<dbReference type="GO" id="GO:0005524">
    <property type="term" value="F:ATP binding"/>
    <property type="evidence" value="ECO:0007669"/>
    <property type="project" value="UniProtKB-KW"/>
</dbReference>
<keyword evidence="6" id="KW-0234">DNA repair</keyword>
<dbReference type="Gene3D" id="3.40.50.300">
    <property type="entry name" value="P-loop containing nucleotide triphosphate hydrolases"/>
    <property type="match status" value="1"/>
</dbReference>
<dbReference type="InterPro" id="IPR000432">
    <property type="entry name" value="DNA_mismatch_repair_MutS_C"/>
</dbReference>
<dbReference type="Gene3D" id="3.40.1170.10">
    <property type="entry name" value="DNA repair protein MutS, domain I"/>
    <property type="match status" value="1"/>
</dbReference>
<feature type="domain" description="DNA mismatch repair protein MutS core" evidence="8">
    <location>
        <begin position="307"/>
        <end position="623"/>
    </location>
</feature>
<evidence type="ECO:0000313" key="10">
    <source>
        <dbReference type="EMBL" id="QBK86445.1"/>
    </source>
</evidence>
<dbReference type="PANTHER" id="PTHR11361">
    <property type="entry name" value="DNA MISMATCH REPAIR PROTEIN MUTS FAMILY MEMBER"/>
    <property type="match status" value="1"/>
</dbReference>
<dbReference type="InterPro" id="IPR017261">
    <property type="entry name" value="DNA_mismatch_repair_MutS/MSH"/>
</dbReference>
<organism evidence="10">
    <name type="scientific">Marseillevirus LCMAC102</name>
    <dbReference type="NCBI Taxonomy" id="2506603"/>
    <lineage>
        <taxon>Viruses</taxon>
        <taxon>Varidnaviria</taxon>
        <taxon>Bamfordvirae</taxon>
        <taxon>Nucleocytoviricota</taxon>
        <taxon>Megaviricetes</taxon>
        <taxon>Pimascovirales</taxon>
        <taxon>Pimascovirales incertae sedis</taxon>
        <taxon>Marseilleviridae</taxon>
    </lineage>
</organism>
<accession>A0A481YUJ5</accession>